<dbReference type="EMBL" id="JACGWK010001516">
    <property type="protein sequence ID" value="KAL0286796.1"/>
    <property type="molecule type" value="Genomic_DNA"/>
</dbReference>
<feature type="domain" description="Transposase-associated" evidence="1">
    <location>
        <begin position="5"/>
        <end position="85"/>
    </location>
</feature>
<dbReference type="PANTHER" id="PTHR10775:SF166">
    <property type="entry name" value="OS04G0146034 PROTEIN"/>
    <property type="match status" value="1"/>
</dbReference>
<name>A0AAW2IXZ1_9LAMI</name>
<proteinExistence type="predicted"/>
<dbReference type="Pfam" id="PF02992">
    <property type="entry name" value="Transposase_21"/>
    <property type="match status" value="1"/>
</dbReference>
<sequence length="374" mass="43850">MNTDRSWMWRHLDNNGYLLDEFVERVDHEFLNFAFLNPRFISQGQIKCSCTKCDNRKFLSRNDVHLHFLRNGFSRGYSVWYAHGESLNRRNDASGSSMAFDEEGSHYRTMVMDVVGFGLIQNPMCDEQPPHPEAQQFFDLLKDADEPLWDEGEKLPDNLYKTKKQLAKLGLGYEKIDACLNNCILYYKENKDKQQHLVCDHPRYKPRKPAARKNVPFKVLRYLPFIPRLQRLYASCYTCEHMIWHANSRCEERSMGHLAHGEAWKHFDRTHLLFASYARNVRPGLCTDGFSPFGNFSTPYSCWSVIIIVYNLPPWMYMQEPFMFLNMVIPGPKSLVKDIDVHLRPLIDELKILWKTGVHEGSASAREARRKRGK</sequence>
<dbReference type="Pfam" id="PF13963">
    <property type="entry name" value="Transpos_assoc"/>
    <property type="match status" value="1"/>
</dbReference>
<comment type="caution">
    <text evidence="2">The sequence shown here is derived from an EMBL/GenBank/DDBJ whole genome shotgun (WGS) entry which is preliminary data.</text>
</comment>
<reference evidence="2" key="1">
    <citation type="submission" date="2020-06" db="EMBL/GenBank/DDBJ databases">
        <authorList>
            <person name="Li T."/>
            <person name="Hu X."/>
            <person name="Zhang T."/>
            <person name="Song X."/>
            <person name="Zhang H."/>
            <person name="Dai N."/>
            <person name="Sheng W."/>
            <person name="Hou X."/>
            <person name="Wei L."/>
        </authorList>
    </citation>
    <scope>NUCLEOTIDE SEQUENCE</scope>
    <source>
        <strain evidence="2">G01</strain>
        <tissue evidence="2">Leaf</tissue>
    </source>
</reference>
<evidence type="ECO:0000259" key="1">
    <source>
        <dbReference type="Pfam" id="PF13963"/>
    </source>
</evidence>
<dbReference type="InterPro" id="IPR029480">
    <property type="entry name" value="Transpos_assoc"/>
</dbReference>
<evidence type="ECO:0000313" key="2">
    <source>
        <dbReference type="EMBL" id="KAL0286796.1"/>
    </source>
</evidence>
<accession>A0AAW2IXZ1</accession>
<gene>
    <name evidence="2" type="ORF">Sangu_2719300</name>
</gene>
<organism evidence="2">
    <name type="scientific">Sesamum angustifolium</name>
    <dbReference type="NCBI Taxonomy" id="2727405"/>
    <lineage>
        <taxon>Eukaryota</taxon>
        <taxon>Viridiplantae</taxon>
        <taxon>Streptophyta</taxon>
        <taxon>Embryophyta</taxon>
        <taxon>Tracheophyta</taxon>
        <taxon>Spermatophyta</taxon>
        <taxon>Magnoliopsida</taxon>
        <taxon>eudicotyledons</taxon>
        <taxon>Gunneridae</taxon>
        <taxon>Pentapetalae</taxon>
        <taxon>asterids</taxon>
        <taxon>lamiids</taxon>
        <taxon>Lamiales</taxon>
        <taxon>Pedaliaceae</taxon>
        <taxon>Sesamum</taxon>
    </lineage>
</organism>
<dbReference type="PANTHER" id="PTHR10775">
    <property type="entry name" value="OS08G0208400 PROTEIN"/>
    <property type="match status" value="1"/>
</dbReference>
<reference evidence="2" key="2">
    <citation type="journal article" date="2024" name="Plant">
        <title>Genomic evolution and insights into agronomic trait innovations of Sesamum species.</title>
        <authorList>
            <person name="Miao H."/>
            <person name="Wang L."/>
            <person name="Qu L."/>
            <person name="Liu H."/>
            <person name="Sun Y."/>
            <person name="Le M."/>
            <person name="Wang Q."/>
            <person name="Wei S."/>
            <person name="Zheng Y."/>
            <person name="Lin W."/>
            <person name="Duan Y."/>
            <person name="Cao H."/>
            <person name="Xiong S."/>
            <person name="Wang X."/>
            <person name="Wei L."/>
            <person name="Li C."/>
            <person name="Ma Q."/>
            <person name="Ju M."/>
            <person name="Zhao R."/>
            <person name="Li G."/>
            <person name="Mu C."/>
            <person name="Tian Q."/>
            <person name="Mei H."/>
            <person name="Zhang T."/>
            <person name="Gao T."/>
            <person name="Zhang H."/>
        </authorList>
    </citation>
    <scope>NUCLEOTIDE SEQUENCE</scope>
    <source>
        <strain evidence="2">G01</strain>
    </source>
</reference>
<protein>
    <recommendedName>
        <fullName evidence="1">Transposase-associated domain-containing protein</fullName>
    </recommendedName>
</protein>
<dbReference type="AlphaFoldDB" id="A0AAW2IXZ1"/>
<dbReference type="InterPro" id="IPR004242">
    <property type="entry name" value="Transposase_21"/>
</dbReference>